<dbReference type="Gene3D" id="3.40.710.10">
    <property type="entry name" value="DD-peptidase/beta-lactamase superfamily"/>
    <property type="match status" value="1"/>
</dbReference>
<reference evidence="2 3" key="1">
    <citation type="submission" date="2018-08" db="EMBL/GenBank/DDBJ databases">
        <title>Genome Lactobacillus garii FI11369.</title>
        <authorList>
            <person name="Diaz M."/>
            <person name="Narbad A."/>
        </authorList>
    </citation>
    <scope>NUCLEOTIDE SEQUENCE [LARGE SCALE GENOMIC DNA]</scope>
    <source>
        <strain evidence="2 3">FI11369</strain>
    </source>
</reference>
<keyword evidence="3" id="KW-1185">Reference proteome</keyword>
<keyword evidence="2" id="KW-0378">Hydrolase</keyword>
<dbReference type="PANTHER" id="PTHR46825:SF9">
    <property type="entry name" value="BETA-LACTAMASE-RELATED DOMAIN-CONTAINING PROTEIN"/>
    <property type="match status" value="1"/>
</dbReference>
<gene>
    <name evidence="2" type="ORF">D1831_08065</name>
</gene>
<name>A0A426D6V5_9LACO</name>
<dbReference type="Pfam" id="PF00144">
    <property type="entry name" value="Beta-lactamase"/>
    <property type="match status" value="1"/>
</dbReference>
<accession>A0A426D6V5</accession>
<organism evidence="2 3">
    <name type="scientific">Lactiplantibacillus garii</name>
    <dbReference type="NCBI Taxonomy" id="2306423"/>
    <lineage>
        <taxon>Bacteria</taxon>
        <taxon>Bacillati</taxon>
        <taxon>Bacillota</taxon>
        <taxon>Bacilli</taxon>
        <taxon>Lactobacillales</taxon>
        <taxon>Lactobacillaceae</taxon>
        <taxon>Lactiplantibacillus</taxon>
    </lineage>
</organism>
<proteinExistence type="predicted"/>
<dbReference type="InterPro" id="IPR050491">
    <property type="entry name" value="AmpC-like"/>
</dbReference>
<dbReference type="PANTHER" id="PTHR46825">
    <property type="entry name" value="D-ALANYL-D-ALANINE-CARBOXYPEPTIDASE/ENDOPEPTIDASE AMPH"/>
    <property type="match status" value="1"/>
</dbReference>
<dbReference type="EMBL" id="QWZQ01000023">
    <property type="protein sequence ID" value="RRK10332.1"/>
    <property type="molecule type" value="Genomic_DNA"/>
</dbReference>
<dbReference type="Proteomes" id="UP000283633">
    <property type="component" value="Unassembled WGS sequence"/>
</dbReference>
<comment type="caution">
    <text evidence="2">The sequence shown here is derived from an EMBL/GenBank/DDBJ whole genome shotgun (WGS) entry which is preliminary data.</text>
</comment>
<evidence type="ECO:0000313" key="2">
    <source>
        <dbReference type="EMBL" id="RRK10332.1"/>
    </source>
</evidence>
<feature type="domain" description="Beta-lactamase-related" evidence="1">
    <location>
        <begin position="238"/>
        <end position="560"/>
    </location>
</feature>
<dbReference type="SUPFAM" id="SSF56601">
    <property type="entry name" value="beta-lactamase/transpeptidase-like"/>
    <property type="match status" value="1"/>
</dbReference>
<evidence type="ECO:0000259" key="1">
    <source>
        <dbReference type="Pfam" id="PF00144"/>
    </source>
</evidence>
<evidence type="ECO:0000313" key="3">
    <source>
        <dbReference type="Proteomes" id="UP000283633"/>
    </source>
</evidence>
<sequence>MNFIKENNTVKKAVVKLVGLVTVATAFGQLGIHAKAMAVRPVSAQVATTVGKHTTSKYQKRQDAVKVRPAYRTTVYRAYDLVDGTVGSNQRINFKTKYRLNQLNVMYVDHRMNIDNAVYYHFTTTTGQKGWVWRGYTQAYTPKNAVRNRKAIKKTVYVQPAYRLKTSNKKVYNFKVVRKHTNFISKYKLNKFTKFKVTKQMTVKNAVYYYVTSAKSKGWVWRGYTTPKKPLINTYLATEIKQIMNNHHLRGKVLVINGKQNNRDLEGYGYANYGRRILNNKSNVLYQGASLQKAMTGAMMVQLITESQKTSHKMSQNTAISRWYPNLTGARNITVGNLLTQTSGIMDSNSEKVPGWQLSEQQAVNQAVSRINRVGVSSKSYHYNNDNYILLAGIIRAYTGKSYEYNLQKRIIKPLGLKHTYMWNTVSNKYVKARSYKFNNKNYQQGVNPNNKLLSYIIGAGNMYTTPNDYYTFERGLQNGKILNYADYQYLTGLKTRSGNGYSGGMYVRHNGNIKVVYGTLAKNHVGNWVQLTKTNGQGIILFTNQSNSADDVKQAGYEILSKFSNQFDAR</sequence>
<protein>
    <submittedName>
        <fullName evidence="2">Class A beta-lactamase-related serine hydrolase</fullName>
    </submittedName>
</protein>
<dbReference type="AlphaFoldDB" id="A0A426D6V5"/>
<dbReference type="InterPro" id="IPR001466">
    <property type="entry name" value="Beta-lactam-related"/>
</dbReference>
<dbReference type="InterPro" id="IPR012338">
    <property type="entry name" value="Beta-lactam/transpept-like"/>
</dbReference>
<dbReference type="GO" id="GO:0016787">
    <property type="term" value="F:hydrolase activity"/>
    <property type="evidence" value="ECO:0007669"/>
    <property type="project" value="UniProtKB-KW"/>
</dbReference>